<name>A0ABR3V681_HUMIN</name>
<dbReference type="EMBL" id="JAZGSY010000332">
    <property type="protein sequence ID" value="KAL1837077.1"/>
    <property type="molecule type" value="Genomic_DNA"/>
</dbReference>
<feature type="region of interest" description="Disordered" evidence="1">
    <location>
        <begin position="369"/>
        <end position="388"/>
    </location>
</feature>
<evidence type="ECO:0000313" key="3">
    <source>
        <dbReference type="Proteomes" id="UP001583172"/>
    </source>
</evidence>
<dbReference type="Proteomes" id="UP001583172">
    <property type="component" value="Unassembled WGS sequence"/>
</dbReference>
<protein>
    <submittedName>
        <fullName evidence="2">Uncharacterized protein</fullName>
    </submittedName>
</protein>
<proteinExistence type="predicted"/>
<keyword evidence="3" id="KW-1185">Reference proteome</keyword>
<evidence type="ECO:0000256" key="1">
    <source>
        <dbReference type="SAM" id="MobiDB-lite"/>
    </source>
</evidence>
<feature type="compositionally biased region" description="Polar residues" evidence="1">
    <location>
        <begin position="379"/>
        <end position="388"/>
    </location>
</feature>
<accession>A0ABR3V681</accession>
<reference evidence="2 3" key="1">
    <citation type="journal article" date="2024" name="Commun. Biol.">
        <title>Comparative genomic analysis of thermophilic fungi reveals convergent evolutionary adaptations and gene losses.</title>
        <authorList>
            <person name="Steindorff A.S."/>
            <person name="Aguilar-Pontes M.V."/>
            <person name="Robinson A.J."/>
            <person name="Andreopoulos B."/>
            <person name="LaButti K."/>
            <person name="Kuo A."/>
            <person name="Mondo S."/>
            <person name="Riley R."/>
            <person name="Otillar R."/>
            <person name="Haridas S."/>
            <person name="Lipzen A."/>
            <person name="Grimwood J."/>
            <person name="Schmutz J."/>
            <person name="Clum A."/>
            <person name="Reid I.D."/>
            <person name="Moisan M.C."/>
            <person name="Butler G."/>
            <person name="Nguyen T.T.M."/>
            <person name="Dewar K."/>
            <person name="Conant G."/>
            <person name="Drula E."/>
            <person name="Henrissat B."/>
            <person name="Hansel C."/>
            <person name="Singer S."/>
            <person name="Hutchinson M.I."/>
            <person name="de Vries R.P."/>
            <person name="Natvig D.O."/>
            <person name="Powell A.J."/>
            <person name="Tsang A."/>
            <person name="Grigoriev I.V."/>
        </authorList>
    </citation>
    <scope>NUCLEOTIDE SEQUENCE [LARGE SCALE GENOMIC DNA]</scope>
    <source>
        <strain evidence="2 3">CBS 620.91</strain>
    </source>
</reference>
<evidence type="ECO:0000313" key="2">
    <source>
        <dbReference type="EMBL" id="KAL1837077.1"/>
    </source>
</evidence>
<feature type="compositionally biased region" description="Basic and acidic residues" evidence="1">
    <location>
        <begin position="369"/>
        <end position="378"/>
    </location>
</feature>
<gene>
    <name evidence="2" type="ORF">VTJ49DRAFT_4305</name>
</gene>
<feature type="region of interest" description="Disordered" evidence="1">
    <location>
        <begin position="1"/>
        <end position="32"/>
    </location>
</feature>
<organism evidence="2 3">
    <name type="scientific">Humicola insolens</name>
    <name type="common">Soft-rot fungus</name>
    <dbReference type="NCBI Taxonomy" id="85995"/>
    <lineage>
        <taxon>Eukaryota</taxon>
        <taxon>Fungi</taxon>
        <taxon>Dikarya</taxon>
        <taxon>Ascomycota</taxon>
        <taxon>Pezizomycotina</taxon>
        <taxon>Sordariomycetes</taxon>
        <taxon>Sordariomycetidae</taxon>
        <taxon>Sordariales</taxon>
        <taxon>Chaetomiaceae</taxon>
        <taxon>Mycothermus</taxon>
    </lineage>
</organism>
<sequence length="418" mass="48763">MSDADEVVTDAGPLDEPSATHPPASSIQKDEDDYDVYDSLDWDSLKAAGAEEHVIAVFERAFARPDTSDPNSGWTQDDEDRLMARWRTHPLRKAIQERCRDLTESSPEVRLWRQAIWYCHCLPTEVISIKDGMIPEYETNPQVKKLRRTVPWPGHPQELLWSPAFCGALAEVMTYPDLSFSEELRATIQYVVISATDDRRPWDPDFDPQDEFLERFWAMTSQNDYIPLKELRAALQRVMLKEDPNKHVWWGRFFGFVESVTAEERKVNIRAAWVTGDRMDPDMPIVVRLRDLGYLIDAYKLECDGDCTRLDFQDMFGPSFLTPRMYQLFLEATWLDVWREQERGACPRMAIIIRDKYFDWRTKCAEKPESTESTHQVESEQTAGTDGDSTLDKVHKWLAGWDGGWMWWDYDDDDDDDY</sequence>
<comment type="caution">
    <text evidence="2">The sequence shown here is derived from an EMBL/GenBank/DDBJ whole genome shotgun (WGS) entry which is preliminary data.</text>
</comment>